<feature type="transmembrane region" description="Helical" evidence="8">
    <location>
        <begin position="112"/>
        <end position="131"/>
    </location>
</feature>
<evidence type="ECO:0000256" key="3">
    <source>
        <dbReference type="ARBA" id="ARBA00022676"/>
    </source>
</evidence>
<feature type="transmembrane region" description="Helical" evidence="8">
    <location>
        <begin position="256"/>
        <end position="284"/>
    </location>
</feature>
<dbReference type="GO" id="GO:0009103">
    <property type="term" value="P:lipopolysaccharide biosynthetic process"/>
    <property type="evidence" value="ECO:0007669"/>
    <property type="project" value="UniProtKB-ARBA"/>
</dbReference>
<evidence type="ECO:0000313" key="10">
    <source>
        <dbReference type="EMBL" id="PIR08194.1"/>
    </source>
</evidence>
<dbReference type="PANTHER" id="PTHR33908">
    <property type="entry name" value="MANNOSYLTRANSFERASE YKCB-RELATED"/>
    <property type="match status" value="1"/>
</dbReference>
<dbReference type="InterPro" id="IPR038731">
    <property type="entry name" value="RgtA/B/C-like"/>
</dbReference>
<reference evidence="10 11" key="1">
    <citation type="submission" date="2017-09" db="EMBL/GenBank/DDBJ databases">
        <title>Depth-based differentiation of microbial function through sediment-hosted aquifers and enrichment of novel symbionts in the deep terrestrial subsurface.</title>
        <authorList>
            <person name="Probst A.J."/>
            <person name="Ladd B."/>
            <person name="Jarett J.K."/>
            <person name="Geller-Mcgrath D.E."/>
            <person name="Sieber C.M."/>
            <person name="Emerson J.B."/>
            <person name="Anantharaman K."/>
            <person name="Thomas B.C."/>
            <person name="Malmstrom R."/>
            <person name="Stieglmeier M."/>
            <person name="Klingl A."/>
            <person name="Woyke T."/>
            <person name="Ryan C.M."/>
            <person name="Banfield J.F."/>
        </authorList>
    </citation>
    <scope>NUCLEOTIDE SEQUENCE [LARGE SCALE GENOMIC DNA]</scope>
    <source>
        <strain evidence="10">CG11_big_fil_rev_8_21_14_0_20_37_11</strain>
    </source>
</reference>
<evidence type="ECO:0000256" key="6">
    <source>
        <dbReference type="ARBA" id="ARBA00022989"/>
    </source>
</evidence>
<feature type="transmembrane region" description="Helical" evidence="8">
    <location>
        <begin position="322"/>
        <end position="339"/>
    </location>
</feature>
<feature type="transmembrane region" description="Helical" evidence="8">
    <location>
        <begin position="296"/>
        <end position="316"/>
    </location>
</feature>
<feature type="transmembrane region" description="Helical" evidence="8">
    <location>
        <begin position="168"/>
        <end position="191"/>
    </location>
</feature>
<comment type="caution">
    <text evidence="10">The sequence shown here is derived from an EMBL/GenBank/DDBJ whole genome shotgun (WGS) entry which is preliminary data.</text>
</comment>
<dbReference type="Proteomes" id="UP000230707">
    <property type="component" value="Unassembled WGS sequence"/>
</dbReference>
<gene>
    <name evidence="10" type="ORF">COV53_04150</name>
</gene>
<name>A0A2H0NH28_9BACT</name>
<protein>
    <recommendedName>
        <fullName evidence="9">Glycosyltransferase RgtA/B/C/D-like domain-containing protein</fullName>
    </recommendedName>
</protein>
<dbReference type="InterPro" id="IPR050297">
    <property type="entry name" value="LipidA_mod_glycosyltrf_83"/>
</dbReference>
<dbReference type="PANTHER" id="PTHR33908:SF11">
    <property type="entry name" value="MEMBRANE PROTEIN"/>
    <property type="match status" value="1"/>
</dbReference>
<keyword evidence="6 8" id="KW-1133">Transmembrane helix</keyword>
<evidence type="ECO:0000256" key="7">
    <source>
        <dbReference type="ARBA" id="ARBA00023136"/>
    </source>
</evidence>
<feature type="transmembrane region" description="Helical" evidence="8">
    <location>
        <begin position="203"/>
        <end position="220"/>
    </location>
</feature>
<feature type="domain" description="Glycosyltransferase RgtA/B/C/D-like" evidence="9">
    <location>
        <begin position="66"/>
        <end position="218"/>
    </location>
</feature>
<feature type="transmembrane region" description="Helical" evidence="8">
    <location>
        <begin position="87"/>
        <end position="106"/>
    </location>
</feature>
<organism evidence="10 11">
    <name type="scientific">Candidatus Gottesmanbacteria bacterium CG11_big_fil_rev_8_21_14_0_20_37_11</name>
    <dbReference type="NCBI Taxonomy" id="1974575"/>
    <lineage>
        <taxon>Bacteria</taxon>
        <taxon>Candidatus Gottesmaniibacteriota</taxon>
    </lineage>
</organism>
<evidence type="ECO:0000256" key="2">
    <source>
        <dbReference type="ARBA" id="ARBA00022475"/>
    </source>
</evidence>
<feature type="transmembrane region" description="Helical" evidence="8">
    <location>
        <begin position="138"/>
        <end position="156"/>
    </location>
</feature>
<comment type="subcellular location">
    <subcellularLocation>
        <location evidence="1">Cell membrane</location>
        <topology evidence="1">Multi-pass membrane protein</topology>
    </subcellularLocation>
</comment>
<feature type="transmembrane region" description="Helical" evidence="8">
    <location>
        <begin position="7"/>
        <end position="23"/>
    </location>
</feature>
<dbReference type="GO" id="GO:0016763">
    <property type="term" value="F:pentosyltransferase activity"/>
    <property type="evidence" value="ECO:0007669"/>
    <property type="project" value="TreeGrafter"/>
</dbReference>
<keyword evidence="3" id="KW-0328">Glycosyltransferase</keyword>
<keyword evidence="5 8" id="KW-0812">Transmembrane</keyword>
<evidence type="ECO:0000313" key="11">
    <source>
        <dbReference type="Proteomes" id="UP000230707"/>
    </source>
</evidence>
<sequence length="596" mass="68707">MIKKHYNFILILLIVLGISLRFYNLRYNTQFNWDQENSVAFAAKEILSRHFPLIGARTGVGDMHIGPLYSYLAAIFFLFFRMDPISGAVLSGAISIVTIVSGYFLLKKIYDVSTALHFALIWSVSTYIISLERIPWNVNLLTLASLFTFCGLLLLFKKEMTRGWFFTGLGLFIAINSHFSVVMLLMNVLILSVWKRELINRKILIGAGWVIIGILPLLAFEMRHGYMMSANFIKFLSSSTSQTGNILQRLTFTTSIILNIVGKIILIDAGSFFGYLSSVIFIFLLLQQRRSYNFRIYIKVIFIYIIVYILGFTLYSGSIPEYYFLGLIPLIVVGFSLLISQRENERLNYRIPVILIAILIFINSFIYVNGIDPNGLGNKQKTIEKIKNLSKGIPVSLVYDMEIDWSNGYKYLADYYNLKVLAKEETKNIYWISYPKRRFPGKPDYIFGDITLGIPDTVSKIFSTKDINMFNNLFTMRVPREWSVLQCPYIDYDKYIITPDNADSCNSNLQSSTGIIVINQRNCNLWDNENKTDLKLNSELTFFSINDFITDIMYYPKYITATAFEKERCILFVDLSNKGSPYISEKMKYLLENIKK</sequence>
<evidence type="ECO:0000256" key="8">
    <source>
        <dbReference type="SAM" id="Phobius"/>
    </source>
</evidence>
<evidence type="ECO:0000259" key="9">
    <source>
        <dbReference type="Pfam" id="PF13231"/>
    </source>
</evidence>
<dbReference type="GO" id="GO:0005886">
    <property type="term" value="C:plasma membrane"/>
    <property type="evidence" value="ECO:0007669"/>
    <property type="project" value="UniProtKB-SubCell"/>
</dbReference>
<evidence type="ECO:0000256" key="4">
    <source>
        <dbReference type="ARBA" id="ARBA00022679"/>
    </source>
</evidence>
<keyword evidence="2" id="KW-1003">Cell membrane</keyword>
<accession>A0A2H0NH28</accession>
<evidence type="ECO:0000256" key="1">
    <source>
        <dbReference type="ARBA" id="ARBA00004651"/>
    </source>
</evidence>
<keyword evidence="4" id="KW-0808">Transferase</keyword>
<keyword evidence="7 8" id="KW-0472">Membrane</keyword>
<feature type="transmembrane region" description="Helical" evidence="8">
    <location>
        <begin position="351"/>
        <end position="370"/>
    </location>
</feature>
<dbReference type="Pfam" id="PF13231">
    <property type="entry name" value="PMT_2"/>
    <property type="match status" value="1"/>
</dbReference>
<proteinExistence type="predicted"/>
<dbReference type="AlphaFoldDB" id="A0A2H0NH28"/>
<feature type="transmembrane region" description="Helical" evidence="8">
    <location>
        <begin position="63"/>
        <end position="80"/>
    </location>
</feature>
<evidence type="ECO:0000256" key="5">
    <source>
        <dbReference type="ARBA" id="ARBA00022692"/>
    </source>
</evidence>
<dbReference type="EMBL" id="PCWS01000092">
    <property type="protein sequence ID" value="PIR08194.1"/>
    <property type="molecule type" value="Genomic_DNA"/>
</dbReference>